<organism evidence="2 3">
    <name type="scientific">Absidia repens</name>
    <dbReference type="NCBI Taxonomy" id="90262"/>
    <lineage>
        <taxon>Eukaryota</taxon>
        <taxon>Fungi</taxon>
        <taxon>Fungi incertae sedis</taxon>
        <taxon>Mucoromycota</taxon>
        <taxon>Mucoromycotina</taxon>
        <taxon>Mucoromycetes</taxon>
        <taxon>Mucorales</taxon>
        <taxon>Cunninghamellaceae</taxon>
        <taxon>Absidia</taxon>
    </lineage>
</organism>
<name>A0A1X2IG57_9FUNG</name>
<evidence type="ECO:0000313" key="2">
    <source>
        <dbReference type="EMBL" id="ORZ15917.1"/>
    </source>
</evidence>
<comment type="caution">
    <text evidence="2">The sequence shown here is derived from an EMBL/GenBank/DDBJ whole genome shotgun (WGS) entry which is preliminary data.</text>
</comment>
<feature type="region of interest" description="Disordered" evidence="1">
    <location>
        <begin position="255"/>
        <end position="398"/>
    </location>
</feature>
<dbReference type="AlphaFoldDB" id="A0A1X2IG57"/>
<accession>A0A1X2IG57</accession>
<feature type="compositionally biased region" description="Pro residues" evidence="1">
    <location>
        <begin position="365"/>
        <end position="375"/>
    </location>
</feature>
<protein>
    <recommendedName>
        <fullName evidence="4">F-box domain-containing protein</fullName>
    </recommendedName>
</protein>
<evidence type="ECO:0000256" key="1">
    <source>
        <dbReference type="SAM" id="MobiDB-lite"/>
    </source>
</evidence>
<dbReference type="EMBL" id="MCGE01000012">
    <property type="protein sequence ID" value="ORZ15917.1"/>
    <property type="molecule type" value="Genomic_DNA"/>
</dbReference>
<evidence type="ECO:0000313" key="3">
    <source>
        <dbReference type="Proteomes" id="UP000193560"/>
    </source>
</evidence>
<evidence type="ECO:0008006" key="4">
    <source>
        <dbReference type="Google" id="ProtNLM"/>
    </source>
</evidence>
<dbReference type="Proteomes" id="UP000193560">
    <property type="component" value="Unassembled WGS sequence"/>
</dbReference>
<dbReference type="SUPFAM" id="SSF81383">
    <property type="entry name" value="F-box domain"/>
    <property type="match status" value="1"/>
</dbReference>
<sequence length="411" mass="46745">MLAYIDNNLLFDDKILARLCYYLSIRDIVILAQTCQKLQLLIFNDGELWKERNLIFRPQDKQWLRKPIIQRLISRIPRHHELRTLKIHDLPTLDTMTLFFILDHCAHSLNHLDLMMSFSQCHQLCTHLEAFCFHLATSQAWNKIPLTLHQYTLDSNQLYQQAQTILSPSSQPFFIHQLISHGLPTKMDDPPFEMLEHLTVTISPEEPPTSDDHHFFSGDTSSSISSTMLIKKFHHLIELLSLDSPTLTFSSLTTTIPSQTGSPGKDGGGAIVRNPIIPTPAFFQTPPSPPPSLSVSSGGGSLSSSSSTIIHIADMINKRPSPLKEQVTDSKKRKKQQAEAKRKQDYYDRIHQLSHQCRPRSLSNSPPPSPSTPPPHRADTFISPPPSRRHHHHTTAPIVHVMRCHRPQMKK</sequence>
<gene>
    <name evidence="2" type="ORF">BCR42DRAFT_416138</name>
</gene>
<reference evidence="2 3" key="1">
    <citation type="submission" date="2016-07" db="EMBL/GenBank/DDBJ databases">
        <title>Pervasive Adenine N6-methylation of Active Genes in Fungi.</title>
        <authorList>
            <consortium name="DOE Joint Genome Institute"/>
            <person name="Mondo S.J."/>
            <person name="Dannebaum R.O."/>
            <person name="Kuo R.C."/>
            <person name="Labutti K."/>
            <person name="Haridas S."/>
            <person name="Kuo A."/>
            <person name="Salamov A."/>
            <person name="Ahrendt S.R."/>
            <person name="Lipzen A."/>
            <person name="Sullivan W."/>
            <person name="Andreopoulos W.B."/>
            <person name="Clum A."/>
            <person name="Lindquist E."/>
            <person name="Daum C."/>
            <person name="Ramamoorthy G.K."/>
            <person name="Gryganskyi A."/>
            <person name="Culley D."/>
            <person name="Magnuson J.K."/>
            <person name="James T.Y."/>
            <person name="O'Malley M.A."/>
            <person name="Stajich J.E."/>
            <person name="Spatafora J.W."/>
            <person name="Visel A."/>
            <person name="Grigoriev I.V."/>
        </authorList>
    </citation>
    <scope>NUCLEOTIDE SEQUENCE [LARGE SCALE GENOMIC DNA]</scope>
    <source>
        <strain evidence="2 3">NRRL 1336</strain>
    </source>
</reference>
<feature type="compositionally biased region" description="Basic and acidic residues" evidence="1">
    <location>
        <begin position="326"/>
        <end position="351"/>
    </location>
</feature>
<dbReference type="OrthoDB" id="2290665at2759"/>
<proteinExistence type="predicted"/>
<dbReference type="InterPro" id="IPR036047">
    <property type="entry name" value="F-box-like_dom_sf"/>
</dbReference>
<keyword evidence="3" id="KW-1185">Reference proteome</keyword>